<evidence type="ECO:0000313" key="1">
    <source>
        <dbReference type="EMBL" id="MCS5736521.1"/>
    </source>
</evidence>
<organism evidence="1 2">
    <name type="scientific">Herbiconiux daphne</name>
    <dbReference type="NCBI Taxonomy" id="2970914"/>
    <lineage>
        <taxon>Bacteria</taxon>
        <taxon>Bacillati</taxon>
        <taxon>Actinomycetota</taxon>
        <taxon>Actinomycetes</taxon>
        <taxon>Micrococcales</taxon>
        <taxon>Microbacteriaceae</taxon>
        <taxon>Herbiconiux</taxon>
    </lineage>
</organism>
<dbReference type="Proteomes" id="UP001165586">
    <property type="component" value="Unassembled WGS sequence"/>
</dbReference>
<proteinExistence type="predicted"/>
<keyword evidence="2" id="KW-1185">Reference proteome</keyword>
<evidence type="ECO:0000313" key="2">
    <source>
        <dbReference type="Proteomes" id="UP001165586"/>
    </source>
</evidence>
<dbReference type="EMBL" id="JANLCJ010000045">
    <property type="protein sequence ID" value="MCS5736521.1"/>
    <property type="molecule type" value="Genomic_DNA"/>
</dbReference>
<accession>A0ABT2H9A7</accession>
<sequence>MAKMTKAEKEIIGKLEPIIDGYFDKLQSGNLITWQTIASNLSIDIATLKTLASNFGELAIIQKMESVLRYSFFYYSLSSKINSGIELFIKQELPTNASQNNLKVSKDLTDLQKKVAAFSINSADDLGVPNIDNDYDDVIVIKDPDVDAWDEYKEMTEELDE</sequence>
<gene>
    <name evidence="1" type="ORF">N1032_22575</name>
</gene>
<comment type="caution">
    <text evidence="1">The sequence shown here is derived from an EMBL/GenBank/DDBJ whole genome shotgun (WGS) entry which is preliminary data.</text>
</comment>
<reference evidence="1" key="1">
    <citation type="submission" date="2022-08" db="EMBL/GenBank/DDBJ databases">
        <authorList>
            <person name="Deng Y."/>
            <person name="Han X.-F."/>
            <person name="Zhang Y.-Q."/>
        </authorList>
    </citation>
    <scope>NUCLEOTIDE SEQUENCE</scope>
    <source>
        <strain evidence="1">CPCC 203386</strain>
    </source>
</reference>
<dbReference type="RefSeq" id="WP_259542548.1">
    <property type="nucleotide sequence ID" value="NZ_JANLCJ010000045.1"/>
</dbReference>
<name>A0ABT2H9A7_9MICO</name>
<protein>
    <submittedName>
        <fullName evidence="1">Uncharacterized protein</fullName>
    </submittedName>
</protein>